<dbReference type="Proteomes" id="UP000196355">
    <property type="component" value="Unassembled WGS sequence"/>
</dbReference>
<dbReference type="Gene3D" id="1.10.1660.10">
    <property type="match status" value="1"/>
</dbReference>
<dbReference type="Pfam" id="PF13591">
    <property type="entry name" value="MerR_2"/>
    <property type="match status" value="1"/>
</dbReference>
<gene>
    <name evidence="2" type="ORF">B0E34_10945</name>
</gene>
<name>A0A202BZV6_9FLAO</name>
<sequence length="100" mass="12114">MSERISREELVKIYNVEITFFDELVNSGLLTIHTENEIRYLMYEDLPMFERFTNWHYDLEINLPGLEVIHEMLKKMDDLRQRNRELMNKLSAIANKYEDG</sequence>
<evidence type="ECO:0000256" key="1">
    <source>
        <dbReference type="SAM" id="Coils"/>
    </source>
</evidence>
<evidence type="ECO:0000313" key="3">
    <source>
        <dbReference type="Proteomes" id="UP000196355"/>
    </source>
</evidence>
<organism evidence="2 3">
    <name type="scientific">Chryseobacterium mucoviscidosis</name>
    <dbReference type="NCBI Taxonomy" id="1945581"/>
    <lineage>
        <taxon>Bacteria</taxon>
        <taxon>Pseudomonadati</taxon>
        <taxon>Bacteroidota</taxon>
        <taxon>Flavobacteriia</taxon>
        <taxon>Flavobacteriales</taxon>
        <taxon>Weeksellaceae</taxon>
        <taxon>Chryseobacterium group</taxon>
        <taxon>Chryseobacterium</taxon>
    </lineage>
</organism>
<keyword evidence="1" id="KW-0175">Coiled coil</keyword>
<evidence type="ECO:0000313" key="2">
    <source>
        <dbReference type="EMBL" id="OVE57067.1"/>
    </source>
</evidence>
<accession>A0A202BZV6</accession>
<reference evidence="3" key="1">
    <citation type="submission" date="2017-02" db="EMBL/GenBank/DDBJ databases">
        <authorList>
            <person name="Tetz G."/>
            <person name="Tetz V."/>
        </authorList>
    </citation>
    <scope>NUCLEOTIDE SEQUENCE [LARGE SCALE GENOMIC DNA]</scope>
    <source>
        <strain evidence="3">VT16-26</strain>
    </source>
</reference>
<dbReference type="EMBL" id="MVAG01000117">
    <property type="protein sequence ID" value="OVE57067.1"/>
    <property type="molecule type" value="Genomic_DNA"/>
</dbReference>
<dbReference type="AlphaFoldDB" id="A0A202BZV6"/>
<comment type="caution">
    <text evidence="2">The sequence shown here is derived from an EMBL/GenBank/DDBJ whole genome shotgun (WGS) entry which is preliminary data.</text>
</comment>
<dbReference type="RefSeq" id="WP_087709421.1">
    <property type="nucleotide sequence ID" value="NZ_MVAG01000117.1"/>
</dbReference>
<keyword evidence="3" id="KW-1185">Reference proteome</keyword>
<proteinExistence type="predicted"/>
<protein>
    <submittedName>
        <fullName evidence="2">MerR family transcriptional regulator</fullName>
    </submittedName>
</protein>
<feature type="coiled-coil region" evidence="1">
    <location>
        <begin position="69"/>
        <end position="96"/>
    </location>
</feature>